<protein>
    <submittedName>
        <fullName evidence="5">Uncharacterized protein</fullName>
    </submittedName>
</protein>
<keyword evidence="2" id="KW-0804">Transcription</keyword>
<organism evidence="5 6">
    <name type="scientific">Vitis rotundifolia</name>
    <name type="common">Muscadine grape</name>
    <dbReference type="NCBI Taxonomy" id="103349"/>
    <lineage>
        <taxon>Eukaryota</taxon>
        <taxon>Viridiplantae</taxon>
        <taxon>Streptophyta</taxon>
        <taxon>Embryophyta</taxon>
        <taxon>Tracheophyta</taxon>
        <taxon>Spermatophyta</taxon>
        <taxon>Magnoliopsida</taxon>
        <taxon>eudicotyledons</taxon>
        <taxon>Gunneridae</taxon>
        <taxon>Pentapetalae</taxon>
        <taxon>rosids</taxon>
        <taxon>Vitales</taxon>
        <taxon>Vitaceae</taxon>
        <taxon>Viteae</taxon>
        <taxon>Vitis</taxon>
    </lineage>
</organism>
<dbReference type="GO" id="GO:0003676">
    <property type="term" value="F:nucleic acid binding"/>
    <property type="evidence" value="ECO:0007669"/>
    <property type="project" value="InterPro"/>
</dbReference>
<keyword evidence="6" id="KW-1185">Reference proteome</keyword>
<dbReference type="Proteomes" id="UP001168098">
    <property type="component" value="Unassembled WGS sequence"/>
</dbReference>
<dbReference type="GO" id="GO:0006353">
    <property type="term" value="P:DNA-templated transcription termination"/>
    <property type="evidence" value="ECO:0007669"/>
    <property type="project" value="UniProtKB-KW"/>
</dbReference>
<accession>A0AA39D7L0</accession>
<dbReference type="InterPro" id="IPR038538">
    <property type="entry name" value="MTERF_sf"/>
</dbReference>
<dbReference type="SMART" id="SM00733">
    <property type="entry name" value="Mterf"/>
    <property type="match status" value="7"/>
</dbReference>
<evidence type="ECO:0000313" key="6">
    <source>
        <dbReference type="Proteomes" id="UP001168098"/>
    </source>
</evidence>
<dbReference type="AlphaFoldDB" id="A0AA39D7L0"/>
<dbReference type="PANTHER" id="PTHR13068:SF223">
    <property type="entry name" value="MITOCHONDRIAL TRANSCRIPTION TERMINATION FACTOR FAMILY PROTEIN"/>
    <property type="match status" value="1"/>
</dbReference>
<sequence length="410" mass="46714">MKTKPHVWIKLRFLFSVSSSFFNLIPKTPVAKTRVWAPVAAISTITASVNESPVAKSRLWTQISRTAATTALINGTPDGNLVEVRDDHPINSTDVFRKWGCSDSEIAKIFVRRPSLRRADPNLIQSKLNVLSLLGLTSDDLVKIINCRPRFLSCRINRCFDERIEFFLELFGSRDFLRKAIVRNPSLLIYDLNSKIKRVVELYEGMGVARKDFILMVSSRPTMISRTSFNDEKLEYIRRTGVSKKSKMYKYVVVLMGISRLETIREKVGNLEKFGFSEDEVLGLFGRSPLVLTLSVDKVQRNMTYVLGTMKLPARAVLDCPFLLYANLEVVLKPRFLLAGKIEEMGLAPQIKGPKLFRALRMKEDRFLGAFVTCHPESLSNALMEYYRNMKGLKRLAVASKKNLRQGFPF</sequence>
<dbReference type="Pfam" id="PF02536">
    <property type="entry name" value="mTERF"/>
    <property type="match status" value="1"/>
</dbReference>
<dbReference type="Gene3D" id="1.25.70.10">
    <property type="entry name" value="Transcription termination factor 3, mitochondrial"/>
    <property type="match status" value="1"/>
</dbReference>
<dbReference type="EMBL" id="JARBHA010000019">
    <property type="protein sequence ID" value="KAJ9673060.1"/>
    <property type="molecule type" value="Genomic_DNA"/>
</dbReference>
<name>A0AA39D7L0_VITRO</name>
<comment type="similarity">
    <text evidence="1">Belongs to the mTERF family.</text>
</comment>
<comment type="caution">
    <text evidence="5">The sequence shown here is derived from an EMBL/GenBank/DDBJ whole genome shotgun (WGS) entry which is preliminary data.</text>
</comment>
<dbReference type="PANTHER" id="PTHR13068">
    <property type="entry name" value="CGI-12 PROTEIN-RELATED"/>
    <property type="match status" value="1"/>
</dbReference>
<proteinExistence type="inferred from homology"/>
<evidence type="ECO:0000256" key="1">
    <source>
        <dbReference type="ARBA" id="ARBA00007692"/>
    </source>
</evidence>
<keyword evidence="3" id="KW-0809">Transit peptide</keyword>
<feature type="chain" id="PRO_5041353435" evidence="4">
    <location>
        <begin position="21"/>
        <end position="410"/>
    </location>
</feature>
<gene>
    <name evidence="5" type="ORF">PVL29_026371</name>
</gene>
<dbReference type="InterPro" id="IPR003690">
    <property type="entry name" value="MTERF"/>
</dbReference>
<evidence type="ECO:0000256" key="4">
    <source>
        <dbReference type="SAM" id="SignalP"/>
    </source>
</evidence>
<evidence type="ECO:0000313" key="5">
    <source>
        <dbReference type="EMBL" id="KAJ9673060.1"/>
    </source>
</evidence>
<dbReference type="FunFam" id="1.25.70.10:FF:000026">
    <property type="entry name" value="Mitochondrial transcription termination factor family protein"/>
    <property type="match status" value="1"/>
</dbReference>
<keyword evidence="2" id="KW-0805">Transcription regulation</keyword>
<reference evidence="5 6" key="1">
    <citation type="journal article" date="2023" name="BMC Biotechnol.">
        <title>Vitis rotundifolia cv Carlos genome sequencing.</title>
        <authorList>
            <person name="Huff M."/>
            <person name="Hulse-Kemp A."/>
            <person name="Scheffler B."/>
            <person name="Youngblood R."/>
            <person name="Simpson S."/>
            <person name="Babiker E."/>
            <person name="Staton M."/>
        </authorList>
    </citation>
    <scope>NUCLEOTIDE SEQUENCE [LARGE SCALE GENOMIC DNA]</scope>
    <source>
        <tissue evidence="5">Leaf</tissue>
    </source>
</reference>
<evidence type="ECO:0000256" key="2">
    <source>
        <dbReference type="ARBA" id="ARBA00022472"/>
    </source>
</evidence>
<feature type="signal peptide" evidence="4">
    <location>
        <begin position="1"/>
        <end position="20"/>
    </location>
</feature>
<keyword evidence="2" id="KW-0806">Transcription termination</keyword>
<keyword evidence="4" id="KW-0732">Signal</keyword>
<evidence type="ECO:0000256" key="3">
    <source>
        <dbReference type="ARBA" id="ARBA00022946"/>
    </source>
</evidence>